<comment type="subcellular location">
    <subcellularLocation>
        <location evidence="1">Cell outer membrane</location>
        <topology evidence="1">Multi-pass membrane protein</topology>
    </subcellularLocation>
</comment>
<evidence type="ECO:0000256" key="6">
    <source>
        <dbReference type="ARBA" id="ARBA00022692"/>
    </source>
</evidence>
<keyword evidence="20" id="KW-1185">Reference proteome</keyword>
<evidence type="ECO:0000256" key="8">
    <source>
        <dbReference type="ARBA" id="ARBA00023047"/>
    </source>
</evidence>
<accession>A0ABR4VUN1</accession>
<evidence type="ECO:0000256" key="13">
    <source>
        <dbReference type="ARBA" id="ARBA00023237"/>
    </source>
</evidence>
<dbReference type="PANTHER" id="PTHR33619:SF3">
    <property type="entry name" value="POLYSACCHARIDE EXPORT PROTEIN GFCE-RELATED"/>
    <property type="match status" value="1"/>
</dbReference>
<evidence type="ECO:0000313" key="20">
    <source>
        <dbReference type="Proteomes" id="UP000029447"/>
    </source>
</evidence>
<evidence type="ECO:0000256" key="11">
    <source>
        <dbReference type="ARBA" id="ARBA00023136"/>
    </source>
</evidence>
<comment type="similarity">
    <text evidence="2">Belongs to the BexD/CtrA/VexA family.</text>
</comment>
<keyword evidence="4" id="KW-1134">Transmembrane beta strand</keyword>
<evidence type="ECO:0000256" key="3">
    <source>
        <dbReference type="ARBA" id="ARBA00022448"/>
    </source>
</evidence>
<feature type="chain" id="PRO_5045873989" evidence="15">
    <location>
        <begin position="20"/>
        <end position="378"/>
    </location>
</feature>
<feature type="domain" description="SLBB" evidence="18">
    <location>
        <begin position="256"/>
        <end position="342"/>
    </location>
</feature>
<comment type="caution">
    <text evidence="19">The sequence shown here is derived from an EMBL/GenBank/DDBJ whole genome shotgun (WGS) entry which is preliminary data.</text>
</comment>
<proteinExistence type="inferred from homology"/>
<reference evidence="19 20" key="1">
    <citation type="submission" date="2014-08" db="EMBL/GenBank/DDBJ databases">
        <title>Genome sequences of NCPPB Pectobacterium isolates.</title>
        <authorList>
            <person name="Glover R.H."/>
            <person name="Sapp M."/>
            <person name="Elphinstone J."/>
        </authorList>
    </citation>
    <scope>NUCLEOTIDE SEQUENCE [LARGE SCALE GENOMIC DNA]</scope>
    <source>
        <strain evidence="19 20">NCPPB3841</strain>
    </source>
</reference>
<dbReference type="Gene3D" id="3.10.560.10">
    <property type="entry name" value="Outer membrane lipoprotein wza domain like"/>
    <property type="match status" value="2"/>
</dbReference>
<evidence type="ECO:0000256" key="7">
    <source>
        <dbReference type="ARBA" id="ARBA00022729"/>
    </source>
</evidence>
<feature type="domain" description="Outer-membrane lipoprotein Wza C-terminal" evidence="17">
    <location>
        <begin position="345"/>
        <end position="374"/>
    </location>
</feature>
<dbReference type="PROSITE" id="PS51257">
    <property type="entry name" value="PROKAR_LIPOPROTEIN"/>
    <property type="match status" value="1"/>
</dbReference>
<feature type="domain" description="Polysaccharide export protein N-terminal" evidence="16">
    <location>
        <begin position="81"/>
        <end position="165"/>
    </location>
</feature>
<dbReference type="EMBL" id="JQOF01000002">
    <property type="protein sequence ID" value="KGA42908.1"/>
    <property type="molecule type" value="Genomic_DNA"/>
</dbReference>
<gene>
    <name evidence="19" type="ORF">KU75_03355</name>
</gene>
<dbReference type="Proteomes" id="UP000029447">
    <property type="component" value="Unassembled WGS sequence"/>
</dbReference>
<name>A0ABR4VUN1_9GAMM</name>
<evidence type="ECO:0000256" key="4">
    <source>
        <dbReference type="ARBA" id="ARBA00022452"/>
    </source>
</evidence>
<dbReference type="InterPro" id="IPR003715">
    <property type="entry name" value="Poly_export_N"/>
</dbReference>
<evidence type="ECO:0000256" key="2">
    <source>
        <dbReference type="ARBA" id="ARBA00009450"/>
    </source>
</evidence>
<evidence type="ECO:0000313" key="19">
    <source>
        <dbReference type="EMBL" id="KGA42908.1"/>
    </source>
</evidence>
<keyword evidence="14" id="KW-0449">Lipoprotein</keyword>
<keyword evidence="7 15" id="KW-0732">Signal</keyword>
<evidence type="ECO:0000256" key="9">
    <source>
        <dbReference type="ARBA" id="ARBA00023065"/>
    </source>
</evidence>
<keyword evidence="8" id="KW-0625">Polysaccharide transport</keyword>
<evidence type="ECO:0000256" key="14">
    <source>
        <dbReference type="ARBA" id="ARBA00023288"/>
    </source>
</evidence>
<keyword evidence="11" id="KW-0472">Membrane</keyword>
<dbReference type="InterPro" id="IPR054765">
    <property type="entry name" value="SLBB_dom"/>
</dbReference>
<feature type="domain" description="SLBB" evidence="18">
    <location>
        <begin position="171"/>
        <end position="249"/>
    </location>
</feature>
<dbReference type="NCBIfam" id="NF011658">
    <property type="entry name" value="PRK15078.1"/>
    <property type="match status" value="1"/>
</dbReference>
<evidence type="ECO:0000256" key="5">
    <source>
        <dbReference type="ARBA" id="ARBA00022597"/>
    </source>
</evidence>
<dbReference type="Pfam" id="PF18412">
    <property type="entry name" value="Wza_C"/>
    <property type="match status" value="1"/>
</dbReference>
<dbReference type="InterPro" id="IPR040716">
    <property type="entry name" value="Wza_C"/>
</dbReference>
<organism evidence="19 20">
    <name type="scientific">Pectobacterium odoriferum</name>
    <dbReference type="NCBI Taxonomy" id="78398"/>
    <lineage>
        <taxon>Bacteria</taxon>
        <taxon>Pseudomonadati</taxon>
        <taxon>Pseudomonadota</taxon>
        <taxon>Gammaproteobacteria</taxon>
        <taxon>Enterobacterales</taxon>
        <taxon>Pectobacteriaceae</taxon>
        <taxon>Pectobacterium</taxon>
    </lineage>
</organism>
<evidence type="ECO:0000256" key="1">
    <source>
        <dbReference type="ARBA" id="ARBA00004571"/>
    </source>
</evidence>
<keyword evidence="10" id="KW-0626">Porin</keyword>
<protein>
    <submittedName>
        <fullName evidence="19">Polysaccharide export protein Wza</fullName>
    </submittedName>
</protein>
<sequence>MIKHKLKLMPIVVSLALLSGCTIIPGSHLSTSGKEVIEQQDADFNIDKLVNVYPLTPYLVDKMRPKPLIAQTNPALERELQQYEYRIGIGDVIMVTVWDHPELTTPAGTYRTAADTGNWVHSDGTIFYPYIGKVKVAGKTVTEVREEVTSRLAKYIESPQVDVSIAAFRSQKAYVTGEVKTSGEQPITNVPLTILDAINKAGGLSDDADWRNIVLTHNGQERRISLQALMQNGDLSQNTLLYPSDILYIPRNDDLKVFVMGEVKKQSTLKMDRSGMTLTEALGNAEGMDQTLADATGVFVIRPLRGTQGPKLADIYQLNAADATSLVMGAEFQLQPYDVVYVTTAPIARWNRLISQLAPTISAFNDLSEGSLRVRTWP</sequence>
<evidence type="ECO:0000256" key="10">
    <source>
        <dbReference type="ARBA" id="ARBA00023114"/>
    </source>
</evidence>
<dbReference type="Gene3D" id="3.30.1950.10">
    <property type="entry name" value="wza like domain"/>
    <property type="match status" value="1"/>
</dbReference>
<keyword evidence="13" id="KW-0998">Cell outer membrane</keyword>
<keyword evidence="3" id="KW-0813">Transport</keyword>
<feature type="signal peptide" evidence="15">
    <location>
        <begin position="1"/>
        <end position="19"/>
    </location>
</feature>
<keyword evidence="12" id="KW-0564">Palmitate</keyword>
<dbReference type="Gene3D" id="1.20.5.70">
    <property type="match status" value="1"/>
</dbReference>
<dbReference type="InterPro" id="IPR049712">
    <property type="entry name" value="Poly_export"/>
</dbReference>
<keyword evidence="5" id="KW-0762">Sugar transport</keyword>
<evidence type="ECO:0000256" key="12">
    <source>
        <dbReference type="ARBA" id="ARBA00023139"/>
    </source>
</evidence>
<dbReference type="Pfam" id="PF22461">
    <property type="entry name" value="SLBB_2"/>
    <property type="match status" value="2"/>
</dbReference>
<dbReference type="RefSeq" id="WP_044203392.1">
    <property type="nucleotide sequence ID" value="NZ_JQOF01000002.1"/>
</dbReference>
<evidence type="ECO:0000259" key="18">
    <source>
        <dbReference type="Pfam" id="PF22461"/>
    </source>
</evidence>
<keyword evidence="9" id="KW-0406">Ion transport</keyword>
<dbReference type="PANTHER" id="PTHR33619">
    <property type="entry name" value="POLYSACCHARIDE EXPORT PROTEIN GFCE-RELATED"/>
    <property type="match status" value="1"/>
</dbReference>
<evidence type="ECO:0000259" key="16">
    <source>
        <dbReference type="Pfam" id="PF02563"/>
    </source>
</evidence>
<dbReference type="Pfam" id="PF02563">
    <property type="entry name" value="Poly_export"/>
    <property type="match status" value="1"/>
</dbReference>
<keyword evidence="6" id="KW-0812">Transmembrane</keyword>
<evidence type="ECO:0000259" key="17">
    <source>
        <dbReference type="Pfam" id="PF18412"/>
    </source>
</evidence>
<evidence type="ECO:0000256" key="15">
    <source>
        <dbReference type="SAM" id="SignalP"/>
    </source>
</evidence>